<evidence type="ECO:0000313" key="1">
    <source>
        <dbReference type="EMBL" id="ARW61265.1"/>
    </source>
</evidence>
<dbReference type="GO" id="GO:0006788">
    <property type="term" value="P:heme oxidation"/>
    <property type="evidence" value="ECO:0007669"/>
    <property type="project" value="InterPro"/>
</dbReference>
<keyword evidence="1" id="KW-0934">Plastid</keyword>
<dbReference type="RefSeq" id="YP_009392703.1">
    <property type="nucleotide sequence ID" value="NC_035264.1"/>
</dbReference>
<protein>
    <submittedName>
        <fullName evidence="1">Uncharacterized protein</fullName>
    </submittedName>
</protein>
<organism evidence="1">
    <name type="scientific">Bostrychia tenella</name>
    <dbReference type="NCBI Taxonomy" id="324755"/>
    <lineage>
        <taxon>Eukaryota</taxon>
        <taxon>Rhodophyta</taxon>
        <taxon>Florideophyceae</taxon>
        <taxon>Rhodymeniophycidae</taxon>
        <taxon>Ceramiales</taxon>
        <taxon>Rhodomelaceae</taxon>
        <taxon>Bostrychia</taxon>
    </lineage>
</organism>
<dbReference type="SUPFAM" id="SSF48613">
    <property type="entry name" value="Heme oxygenase-like"/>
    <property type="match status" value="1"/>
</dbReference>
<name>A0A1Z1M666_9FLOR</name>
<dbReference type="Pfam" id="PF01126">
    <property type="entry name" value="Heme_oxygenase"/>
    <property type="match status" value="1"/>
</dbReference>
<dbReference type="InterPro" id="IPR016084">
    <property type="entry name" value="Haem_Oase-like_multi-hlx"/>
</dbReference>
<dbReference type="GO" id="GO:0004392">
    <property type="term" value="F:heme oxygenase (decyclizing) activity"/>
    <property type="evidence" value="ECO:0007669"/>
    <property type="project" value="InterPro"/>
</dbReference>
<dbReference type="GeneID" id="33354278"/>
<reference evidence="1" key="1">
    <citation type="journal article" date="2017" name="J. Phycol.">
        <title>Analysis of chloroplast genomes and a supermatrix inform reclassification of the Rhodomelaceae (Rhodophyta).</title>
        <authorList>
            <person name="Diaz-Tapia P."/>
            <person name="Maggs C.A."/>
            <person name="West J.A."/>
            <person name="Verbruggen H."/>
        </authorList>
    </citation>
    <scope>NUCLEOTIDE SEQUENCE</scope>
    <source>
        <strain evidence="1">JW3079</strain>
    </source>
</reference>
<dbReference type="EMBL" id="MF101417">
    <property type="protein sequence ID" value="ARW61265.1"/>
    <property type="molecule type" value="Genomic_DNA"/>
</dbReference>
<dbReference type="InterPro" id="IPR016053">
    <property type="entry name" value="Haem_Oase-like"/>
</dbReference>
<keyword evidence="1" id="KW-0150">Chloroplast</keyword>
<gene>
    <name evidence="1" type="primary">orf54</name>
</gene>
<accession>A0A1Z1M666</accession>
<proteinExistence type="predicted"/>
<dbReference type="Gene3D" id="1.20.910.10">
    <property type="entry name" value="Heme oxygenase-like"/>
    <property type="match status" value="1"/>
</dbReference>
<geneLocation type="chloroplast" evidence="1"/>
<dbReference type="AlphaFoldDB" id="A0A1Z1M666"/>
<sequence length="54" mass="6350">MHQAANKSYSMVENVSFVKFFLVGVVDKKSYRELVANLFFVYYAIEKEIEIIKL</sequence>